<feature type="non-terminal residue" evidence="2">
    <location>
        <position position="104"/>
    </location>
</feature>
<feature type="region of interest" description="Disordered" evidence="1">
    <location>
        <begin position="1"/>
        <end position="38"/>
    </location>
</feature>
<organism evidence="2 3">
    <name type="scientific">Trifolium medium</name>
    <dbReference type="NCBI Taxonomy" id="97028"/>
    <lineage>
        <taxon>Eukaryota</taxon>
        <taxon>Viridiplantae</taxon>
        <taxon>Streptophyta</taxon>
        <taxon>Embryophyta</taxon>
        <taxon>Tracheophyta</taxon>
        <taxon>Spermatophyta</taxon>
        <taxon>Magnoliopsida</taxon>
        <taxon>eudicotyledons</taxon>
        <taxon>Gunneridae</taxon>
        <taxon>Pentapetalae</taxon>
        <taxon>rosids</taxon>
        <taxon>fabids</taxon>
        <taxon>Fabales</taxon>
        <taxon>Fabaceae</taxon>
        <taxon>Papilionoideae</taxon>
        <taxon>50 kb inversion clade</taxon>
        <taxon>NPAAA clade</taxon>
        <taxon>Hologalegina</taxon>
        <taxon>IRL clade</taxon>
        <taxon>Trifolieae</taxon>
        <taxon>Trifolium</taxon>
    </lineage>
</organism>
<evidence type="ECO:0000313" key="3">
    <source>
        <dbReference type="Proteomes" id="UP000265520"/>
    </source>
</evidence>
<dbReference type="Proteomes" id="UP000265520">
    <property type="component" value="Unassembled WGS sequence"/>
</dbReference>
<dbReference type="AlphaFoldDB" id="A0A392SGC4"/>
<feature type="compositionally biased region" description="Low complexity" evidence="1">
    <location>
        <begin position="1"/>
        <end position="33"/>
    </location>
</feature>
<keyword evidence="3" id="KW-1185">Reference proteome</keyword>
<evidence type="ECO:0000313" key="2">
    <source>
        <dbReference type="EMBL" id="MCI47457.1"/>
    </source>
</evidence>
<comment type="caution">
    <text evidence="2">The sequence shown here is derived from an EMBL/GenBank/DDBJ whole genome shotgun (WGS) entry which is preliminary data.</text>
</comment>
<dbReference type="EMBL" id="LXQA010372683">
    <property type="protein sequence ID" value="MCI47457.1"/>
    <property type="molecule type" value="Genomic_DNA"/>
</dbReference>
<name>A0A392SGC4_9FABA</name>
<accession>A0A392SGC4</accession>
<proteinExistence type="predicted"/>
<sequence>STTTASPPATASLTLLPSVPASNESSSRSSISRNKIKSEFPLFSTTTGGSLKQKFIVTDSGNGGGVEDSVSNSSSGVTVEEIAYPQINLELSLAPPSSQQQQGG</sequence>
<feature type="non-terminal residue" evidence="2">
    <location>
        <position position="1"/>
    </location>
</feature>
<reference evidence="2 3" key="1">
    <citation type="journal article" date="2018" name="Front. Plant Sci.">
        <title>Red Clover (Trifolium pratense) and Zigzag Clover (T. medium) - A Picture of Genomic Similarities and Differences.</title>
        <authorList>
            <person name="Dluhosova J."/>
            <person name="Istvanek J."/>
            <person name="Nedelnik J."/>
            <person name="Repkova J."/>
        </authorList>
    </citation>
    <scope>NUCLEOTIDE SEQUENCE [LARGE SCALE GENOMIC DNA]</scope>
    <source>
        <strain evidence="3">cv. 10/8</strain>
        <tissue evidence="2">Leaf</tissue>
    </source>
</reference>
<protein>
    <submittedName>
        <fullName evidence="2">Uncharacterized protein</fullName>
    </submittedName>
</protein>
<evidence type="ECO:0000256" key="1">
    <source>
        <dbReference type="SAM" id="MobiDB-lite"/>
    </source>
</evidence>